<dbReference type="Proteomes" id="UP001194714">
    <property type="component" value="Unassembled WGS sequence"/>
</dbReference>
<dbReference type="HAMAP" id="MF_00532_B">
    <property type="entry name" value="Ribosomal_uS9_B"/>
    <property type="match status" value="1"/>
</dbReference>
<sequence>MATKKINELIGVGRRKTAIASVRLRKGKGNIDVNGRTLEEYFTTPLQRETILSPLKKLELEGNYDIIIRAKGGGIEGQMIAARLGIARALVQEDEERRGSLKGEGFLTRDPRKRERQKCGQPGARKKFQFSKR</sequence>
<accession>A0ABS0AZF9</accession>
<keyword evidence="2 5" id="KW-0689">Ribosomal protein</keyword>
<dbReference type="PROSITE" id="PS00360">
    <property type="entry name" value="RIBOSOMAL_S9"/>
    <property type="match status" value="1"/>
</dbReference>
<dbReference type="InterPro" id="IPR023035">
    <property type="entry name" value="Ribosomal_uS9_bac/plastid"/>
</dbReference>
<evidence type="ECO:0000256" key="5">
    <source>
        <dbReference type="HAMAP-Rule" id="MF_00532"/>
    </source>
</evidence>
<evidence type="ECO:0000256" key="4">
    <source>
        <dbReference type="ARBA" id="ARBA00035259"/>
    </source>
</evidence>
<dbReference type="SUPFAM" id="SSF54211">
    <property type="entry name" value="Ribosomal protein S5 domain 2-like"/>
    <property type="match status" value="1"/>
</dbReference>
<evidence type="ECO:0000313" key="8">
    <source>
        <dbReference type="EMBL" id="MBF5059519.1"/>
    </source>
</evidence>
<comment type="similarity">
    <text evidence="1 5 6">Belongs to the universal ribosomal protein uS9 family.</text>
</comment>
<dbReference type="Pfam" id="PF00380">
    <property type="entry name" value="Ribosomal_S9"/>
    <property type="match status" value="1"/>
</dbReference>
<reference evidence="8 9" key="1">
    <citation type="submission" date="2020-01" db="EMBL/GenBank/DDBJ databases">
        <title>Draft genome sequence of Cand. Neptunochlamydia vexilliferae K9.</title>
        <authorList>
            <person name="Schulz F."/>
            <person name="Koestlbacher S."/>
            <person name="Wascher F."/>
            <person name="Pizzetti I."/>
            <person name="Horn M."/>
        </authorList>
    </citation>
    <scope>NUCLEOTIDE SEQUENCE [LARGE SCALE GENOMIC DNA]</scope>
    <source>
        <strain evidence="8 9">K9</strain>
    </source>
</reference>
<dbReference type="NCBIfam" id="NF001099">
    <property type="entry name" value="PRK00132.1"/>
    <property type="match status" value="1"/>
</dbReference>
<organism evidence="8 9">
    <name type="scientific">Candidatus Neptunichlamydia vexilliferae</name>
    <dbReference type="NCBI Taxonomy" id="1651774"/>
    <lineage>
        <taxon>Bacteria</taxon>
        <taxon>Pseudomonadati</taxon>
        <taxon>Chlamydiota</taxon>
        <taxon>Chlamydiia</taxon>
        <taxon>Parachlamydiales</taxon>
        <taxon>Simkaniaceae</taxon>
        <taxon>Candidatus Neptunichlamydia</taxon>
    </lineage>
</organism>
<evidence type="ECO:0000256" key="1">
    <source>
        <dbReference type="ARBA" id="ARBA00005251"/>
    </source>
</evidence>
<dbReference type="GO" id="GO:0005840">
    <property type="term" value="C:ribosome"/>
    <property type="evidence" value="ECO:0007669"/>
    <property type="project" value="UniProtKB-KW"/>
</dbReference>
<dbReference type="EMBL" id="JAAEJV010000025">
    <property type="protein sequence ID" value="MBF5059519.1"/>
    <property type="molecule type" value="Genomic_DNA"/>
</dbReference>
<evidence type="ECO:0000256" key="7">
    <source>
        <dbReference type="SAM" id="MobiDB-lite"/>
    </source>
</evidence>
<dbReference type="PANTHER" id="PTHR21569">
    <property type="entry name" value="RIBOSOMAL PROTEIN S9"/>
    <property type="match status" value="1"/>
</dbReference>
<protein>
    <recommendedName>
        <fullName evidence="4 5">Small ribosomal subunit protein uS9</fullName>
    </recommendedName>
</protein>
<dbReference type="PANTHER" id="PTHR21569:SF1">
    <property type="entry name" value="SMALL RIBOSOMAL SUBUNIT PROTEIN US9M"/>
    <property type="match status" value="1"/>
</dbReference>
<keyword evidence="3 5" id="KW-0687">Ribonucleoprotein</keyword>
<gene>
    <name evidence="5" type="primary">rpsI</name>
    <name evidence="8" type="ORF">NEPTK9_001033</name>
</gene>
<dbReference type="InterPro" id="IPR020568">
    <property type="entry name" value="Ribosomal_Su5_D2-typ_SF"/>
</dbReference>
<dbReference type="RefSeq" id="WP_194847821.1">
    <property type="nucleotide sequence ID" value="NZ_JAAEJV010000025.1"/>
</dbReference>
<evidence type="ECO:0000256" key="6">
    <source>
        <dbReference type="RuleBase" id="RU003815"/>
    </source>
</evidence>
<name>A0ABS0AZF9_9BACT</name>
<feature type="region of interest" description="Disordered" evidence="7">
    <location>
        <begin position="94"/>
        <end position="133"/>
    </location>
</feature>
<comment type="caution">
    <text evidence="8">The sequence shown here is derived from an EMBL/GenBank/DDBJ whole genome shotgun (WGS) entry which is preliminary data.</text>
</comment>
<dbReference type="Gene3D" id="3.30.230.10">
    <property type="match status" value="1"/>
</dbReference>
<feature type="compositionally biased region" description="Basic and acidic residues" evidence="7">
    <location>
        <begin position="95"/>
        <end position="113"/>
    </location>
</feature>
<evidence type="ECO:0000256" key="2">
    <source>
        <dbReference type="ARBA" id="ARBA00022980"/>
    </source>
</evidence>
<dbReference type="InterPro" id="IPR000754">
    <property type="entry name" value="Ribosomal_uS9"/>
</dbReference>
<dbReference type="InterPro" id="IPR014721">
    <property type="entry name" value="Ribsml_uS5_D2-typ_fold_subgr"/>
</dbReference>
<keyword evidence="9" id="KW-1185">Reference proteome</keyword>
<dbReference type="InterPro" id="IPR020574">
    <property type="entry name" value="Ribosomal_uS9_CS"/>
</dbReference>
<evidence type="ECO:0000256" key="3">
    <source>
        <dbReference type="ARBA" id="ARBA00023274"/>
    </source>
</evidence>
<feature type="compositionally biased region" description="Basic residues" evidence="7">
    <location>
        <begin position="124"/>
        <end position="133"/>
    </location>
</feature>
<proteinExistence type="inferred from homology"/>
<evidence type="ECO:0000313" key="9">
    <source>
        <dbReference type="Proteomes" id="UP001194714"/>
    </source>
</evidence>